<reference evidence="2 3" key="1">
    <citation type="journal article" date="2011" name="J. Bacteriol.">
        <title>The Draft Genome of Planococcus donghaensis MPA1U2 Reveals Nonsporulation Pathways Controlled by a Conserved Spo0A Regulon.</title>
        <authorList>
            <person name="Pearson M.D."/>
            <person name="Noller H.F."/>
        </authorList>
    </citation>
    <scope>NUCLEOTIDE SEQUENCE [LARGE SCALE GENOMIC DNA]</scope>
    <source>
        <strain evidence="2 3">MPA1U2</strain>
    </source>
</reference>
<dbReference type="Proteomes" id="UP000003052">
    <property type="component" value="Unassembled WGS sequence"/>
</dbReference>
<gene>
    <name evidence="2" type="ORF">GPDM_01040</name>
</gene>
<accession>E7RCP4</accession>
<evidence type="ECO:0000313" key="3">
    <source>
        <dbReference type="Proteomes" id="UP000003052"/>
    </source>
</evidence>
<evidence type="ECO:0000313" key="2">
    <source>
        <dbReference type="EMBL" id="EGA91409.1"/>
    </source>
</evidence>
<comment type="caution">
    <text evidence="2">The sequence shown here is derived from an EMBL/GenBank/DDBJ whole genome shotgun (WGS) entry which is preliminary data.</text>
</comment>
<evidence type="ECO:0000256" key="1">
    <source>
        <dbReference type="SAM" id="Coils"/>
    </source>
</evidence>
<dbReference type="RefSeq" id="WP_008428035.1">
    <property type="nucleotide sequence ID" value="NZ_AEPB01000001.1"/>
</dbReference>
<feature type="coiled-coil region" evidence="1">
    <location>
        <begin position="40"/>
        <end position="67"/>
    </location>
</feature>
<dbReference type="AlphaFoldDB" id="E7RCP4"/>
<dbReference type="EMBL" id="AEPB01000001">
    <property type="protein sequence ID" value="EGA91409.1"/>
    <property type="molecule type" value="Genomic_DNA"/>
</dbReference>
<name>E7RCP4_9BACL</name>
<proteinExistence type="predicted"/>
<keyword evidence="1" id="KW-0175">Coiled coil</keyword>
<organism evidence="2 3">
    <name type="scientific">Planococcus donghaensis MPA1U2</name>
    <dbReference type="NCBI Taxonomy" id="933115"/>
    <lineage>
        <taxon>Bacteria</taxon>
        <taxon>Bacillati</taxon>
        <taxon>Bacillota</taxon>
        <taxon>Bacilli</taxon>
        <taxon>Bacillales</taxon>
        <taxon>Caryophanaceae</taxon>
        <taxon>Planococcus</taxon>
    </lineage>
</organism>
<protein>
    <submittedName>
        <fullName evidence="2">Uncharacterized protein</fullName>
    </submittedName>
</protein>
<sequence length="70" mass="8449">MQENLTKIDKNQDDKNRLVWIYLLRLLNSNATFTKIPIALNDEQEFQEKFQEEIQEELEEINRVESLPIE</sequence>